<evidence type="ECO:0000256" key="2">
    <source>
        <dbReference type="ARBA" id="ARBA00009450"/>
    </source>
</evidence>
<dbReference type="AlphaFoldDB" id="A0A5J6WHW2"/>
<feature type="domain" description="SLBB" evidence="18">
    <location>
        <begin position="500"/>
        <end position="579"/>
    </location>
</feature>
<keyword evidence="6" id="KW-0812">Transmembrane</keyword>
<keyword evidence="20" id="KW-1185">Reference proteome</keyword>
<keyword evidence="8" id="KW-0625">Polysaccharide transport</keyword>
<dbReference type="KEGG" id="mmaa:FR932_07625"/>
<evidence type="ECO:0000256" key="12">
    <source>
        <dbReference type="ARBA" id="ARBA00023139"/>
    </source>
</evidence>
<keyword evidence="14" id="KW-0449">Lipoprotein</keyword>
<keyword evidence="12" id="KW-0564">Palmitate</keyword>
<dbReference type="InterPro" id="IPR003715">
    <property type="entry name" value="Poly_export_N"/>
</dbReference>
<dbReference type="Pfam" id="PF10531">
    <property type="entry name" value="SLBB"/>
    <property type="match status" value="4"/>
</dbReference>
<evidence type="ECO:0000256" key="3">
    <source>
        <dbReference type="ARBA" id="ARBA00022448"/>
    </source>
</evidence>
<dbReference type="Pfam" id="PF22461">
    <property type="entry name" value="SLBB_2"/>
    <property type="match status" value="2"/>
</dbReference>
<evidence type="ECO:0000259" key="16">
    <source>
        <dbReference type="Pfam" id="PF02563"/>
    </source>
</evidence>
<accession>A0A5J6WHW2</accession>
<sequence length="706" mass="77791">MKFIALCCTLSLTLFLTLLSTSSIVYAESELIDSGDQLFIFMPGEKDFEAPFQVDGGGYIQIPEVGRMLVKGKTLAMVLKELKADLSLVFRDISKLYIEFRAREKLVTVLGYVKDPREVVLPEFGNVQMALNKAGGMLSGAQLDNMQLQRGAKVIIFDFKRYLETGDEKELPILKSGDVIFVPSSPLTGNVQMIFDATTLKSGGDASDTQKAVTVFGEVNAPGTFSYVPGMTVIESLMKANGVTRYGNVSKIRVMGLKEPQTFDLKLYLDTGDVSKLPKVKPGTTIFVPIQVADIKVGLQVVYVMGQVNKPGAYEGREGITFMDMLANAGGPNRYADTQQIKILKVNGDTFRFDLKKYSDDPENNPFPLIAGGDVIFLPEKADMIEKSWLIEAHNEAIKIIGAVKNPGRYQWDDDMTFLDLLGHAEGPTEKADLAKIIIVGNDGLGQRQYFDLEKFMKVGGDYLSLPQLSAGDTVMFNELPDDPHDNKSKWIKQESESSIYILGAVGAPGRYAFNSGLDFLDLLSAADGPTNEADIKHIKITHRNRRYAKASTLDLDMYFETGDENLLPQVLPGDTIYIPAKTDVGELNNTVNIVQILGAVHNPGRYKYDASLDVVGILTMAGGPTSEAYIDRIVILTKHGEMEHTARTFNMKNYFTQPDYRDIPIIHAGDTIYIPNESDSNWSQFMNILGSALSVVTLFIVGSSL</sequence>
<comment type="subcellular location">
    <subcellularLocation>
        <location evidence="1">Cell outer membrane</location>
        <topology evidence="1">Multi-pass membrane protein</topology>
    </subcellularLocation>
</comment>
<keyword evidence="10" id="KW-0626">Porin</keyword>
<evidence type="ECO:0000256" key="5">
    <source>
        <dbReference type="ARBA" id="ARBA00022597"/>
    </source>
</evidence>
<keyword evidence="4" id="KW-1134">Transmembrane beta strand</keyword>
<dbReference type="GO" id="GO:0006811">
    <property type="term" value="P:monoatomic ion transport"/>
    <property type="evidence" value="ECO:0007669"/>
    <property type="project" value="UniProtKB-KW"/>
</dbReference>
<dbReference type="InterPro" id="IPR054765">
    <property type="entry name" value="SLBB_dom"/>
</dbReference>
<dbReference type="GO" id="GO:0015159">
    <property type="term" value="F:polysaccharide transmembrane transporter activity"/>
    <property type="evidence" value="ECO:0007669"/>
    <property type="project" value="InterPro"/>
</dbReference>
<feature type="domain" description="Soluble ligand binding" evidence="17">
    <location>
        <begin position="301"/>
        <end position="351"/>
    </location>
</feature>
<reference evidence="19 20" key="1">
    <citation type="submission" date="2019-09" db="EMBL/GenBank/DDBJ databases">
        <title>Hybrid Assembly of the complete Genome of the Deep-Sea Bacterium Moritella marina from long Nanopore and Illumina reads.</title>
        <authorList>
            <person name="Magin S."/>
            <person name="Georgoulis A."/>
            <person name="Papadimitriou K."/>
            <person name="Iliakis G."/>
            <person name="Vorgias C.E."/>
        </authorList>
    </citation>
    <scope>NUCLEOTIDE SEQUENCE [LARGE SCALE GENOMIC DNA]</scope>
    <source>
        <strain evidence="19 20">MP-1</strain>
    </source>
</reference>
<comment type="similarity">
    <text evidence="2">Belongs to the BexD/CtrA/VexA family.</text>
</comment>
<organism evidence="19 20">
    <name type="scientific">Moritella marina ATCC 15381</name>
    <dbReference type="NCBI Taxonomy" id="1202962"/>
    <lineage>
        <taxon>Bacteria</taxon>
        <taxon>Pseudomonadati</taxon>
        <taxon>Pseudomonadota</taxon>
        <taxon>Gammaproteobacteria</taxon>
        <taxon>Alteromonadales</taxon>
        <taxon>Moritellaceae</taxon>
        <taxon>Moritella</taxon>
    </lineage>
</organism>
<dbReference type="OrthoDB" id="9808948at2"/>
<feature type="domain" description="Soluble ligand binding" evidence="17">
    <location>
        <begin position="107"/>
        <end position="155"/>
    </location>
</feature>
<dbReference type="RefSeq" id="WP_019440047.1">
    <property type="nucleotide sequence ID" value="NZ_ALOE01000006.1"/>
</dbReference>
<dbReference type="PANTHER" id="PTHR33619">
    <property type="entry name" value="POLYSACCHARIDE EXPORT PROTEIN GFCE-RELATED"/>
    <property type="match status" value="1"/>
</dbReference>
<evidence type="ECO:0000313" key="19">
    <source>
        <dbReference type="EMBL" id="QFI37729.1"/>
    </source>
</evidence>
<dbReference type="GO" id="GO:0015288">
    <property type="term" value="F:porin activity"/>
    <property type="evidence" value="ECO:0007669"/>
    <property type="project" value="UniProtKB-KW"/>
</dbReference>
<evidence type="ECO:0000256" key="8">
    <source>
        <dbReference type="ARBA" id="ARBA00023047"/>
    </source>
</evidence>
<feature type="domain" description="Soluble ligand binding" evidence="17">
    <location>
        <begin position="594"/>
        <end position="645"/>
    </location>
</feature>
<evidence type="ECO:0000259" key="18">
    <source>
        <dbReference type="Pfam" id="PF22461"/>
    </source>
</evidence>
<evidence type="ECO:0000256" key="6">
    <source>
        <dbReference type="ARBA" id="ARBA00022692"/>
    </source>
</evidence>
<feature type="signal peptide" evidence="15">
    <location>
        <begin position="1"/>
        <end position="27"/>
    </location>
</feature>
<dbReference type="EMBL" id="CP044399">
    <property type="protein sequence ID" value="QFI37729.1"/>
    <property type="molecule type" value="Genomic_DNA"/>
</dbReference>
<evidence type="ECO:0000256" key="14">
    <source>
        <dbReference type="ARBA" id="ARBA00023288"/>
    </source>
</evidence>
<dbReference type="GO" id="GO:0009279">
    <property type="term" value="C:cell outer membrane"/>
    <property type="evidence" value="ECO:0007669"/>
    <property type="project" value="UniProtKB-SubCell"/>
</dbReference>
<evidence type="ECO:0000313" key="20">
    <source>
        <dbReference type="Proteomes" id="UP000327424"/>
    </source>
</evidence>
<evidence type="ECO:0000256" key="1">
    <source>
        <dbReference type="ARBA" id="ARBA00004571"/>
    </source>
</evidence>
<keyword evidence="11" id="KW-0472">Membrane</keyword>
<evidence type="ECO:0000256" key="15">
    <source>
        <dbReference type="SAM" id="SignalP"/>
    </source>
</evidence>
<evidence type="ECO:0000256" key="7">
    <source>
        <dbReference type="ARBA" id="ARBA00022729"/>
    </source>
</evidence>
<evidence type="ECO:0000259" key="17">
    <source>
        <dbReference type="Pfam" id="PF10531"/>
    </source>
</evidence>
<feature type="chain" id="PRO_5023844445" evidence="15">
    <location>
        <begin position="28"/>
        <end position="706"/>
    </location>
</feature>
<evidence type="ECO:0000256" key="10">
    <source>
        <dbReference type="ARBA" id="ARBA00023114"/>
    </source>
</evidence>
<dbReference type="InterPro" id="IPR019554">
    <property type="entry name" value="Soluble_ligand-bd"/>
</dbReference>
<gene>
    <name evidence="19" type="ORF">FR932_07625</name>
</gene>
<keyword evidence="5" id="KW-0762">Sugar transport</keyword>
<dbReference type="PANTHER" id="PTHR33619:SF3">
    <property type="entry name" value="POLYSACCHARIDE EXPORT PROTEIN GFCE-RELATED"/>
    <property type="match status" value="1"/>
</dbReference>
<dbReference type="GO" id="GO:0046930">
    <property type="term" value="C:pore complex"/>
    <property type="evidence" value="ECO:0007669"/>
    <property type="project" value="UniProtKB-KW"/>
</dbReference>
<dbReference type="Gene3D" id="3.10.560.10">
    <property type="entry name" value="Outer membrane lipoprotein wza domain like"/>
    <property type="match status" value="6"/>
</dbReference>
<evidence type="ECO:0000256" key="13">
    <source>
        <dbReference type="ARBA" id="ARBA00023237"/>
    </source>
</evidence>
<feature type="domain" description="Polysaccharide export protein N-terminal" evidence="16">
    <location>
        <begin position="31"/>
        <end position="92"/>
    </location>
</feature>
<name>A0A5J6WHW2_MORMI</name>
<evidence type="ECO:0000256" key="9">
    <source>
        <dbReference type="ARBA" id="ARBA00023065"/>
    </source>
</evidence>
<evidence type="ECO:0000256" key="4">
    <source>
        <dbReference type="ARBA" id="ARBA00022452"/>
    </source>
</evidence>
<keyword evidence="7 15" id="KW-0732">Signal</keyword>
<feature type="domain" description="SLBB" evidence="18">
    <location>
        <begin position="398"/>
        <end position="458"/>
    </location>
</feature>
<protein>
    <submittedName>
        <fullName evidence="19">Sugar ABC transporter substrate-binding protein</fullName>
    </submittedName>
</protein>
<keyword evidence="3" id="KW-0813">Transport</keyword>
<proteinExistence type="inferred from homology"/>
<evidence type="ECO:0000256" key="11">
    <source>
        <dbReference type="ARBA" id="ARBA00023136"/>
    </source>
</evidence>
<keyword evidence="13" id="KW-0998">Cell outer membrane</keyword>
<feature type="domain" description="Soluble ligand binding" evidence="17">
    <location>
        <begin position="213"/>
        <end position="254"/>
    </location>
</feature>
<keyword evidence="9" id="KW-0406">Ion transport</keyword>
<dbReference type="InterPro" id="IPR049712">
    <property type="entry name" value="Poly_export"/>
</dbReference>
<dbReference type="Proteomes" id="UP000327424">
    <property type="component" value="Chromosome"/>
</dbReference>
<dbReference type="Pfam" id="PF02563">
    <property type="entry name" value="Poly_export"/>
    <property type="match status" value="1"/>
</dbReference>